<protein>
    <submittedName>
        <fullName evidence="1">Uncharacterized protein</fullName>
    </submittedName>
</protein>
<name>A0ABX0XKJ2_9SPHN</name>
<dbReference type="Proteomes" id="UP000734218">
    <property type="component" value="Unassembled WGS sequence"/>
</dbReference>
<reference evidence="1 2" key="1">
    <citation type="submission" date="2020-03" db="EMBL/GenBank/DDBJ databases">
        <title>Genomic Encyclopedia of Type Strains, Phase IV (KMG-IV): sequencing the most valuable type-strain genomes for metagenomic binning, comparative biology and taxonomic classification.</title>
        <authorList>
            <person name="Goeker M."/>
        </authorList>
    </citation>
    <scope>NUCLEOTIDE SEQUENCE [LARGE SCALE GENOMIC DNA]</scope>
    <source>
        <strain evidence="1 2">DSM 27651</strain>
    </source>
</reference>
<organism evidence="1 2">
    <name type="scientific">Sphingomonas jejuensis</name>
    <dbReference type="NCBI Taxonomy" id="904715"/>
    <lineage>
        <taxon>Bacteria</taxon>
        <taxon>Pseudomonadati</taxon>
        <taxon>Pseudomonadota</taxon>
        <taxon>Alphaproteobacteria</taxon>
        <taxon>Sphingomonadales</taxon>
        <taxon>Sphingomonadaceae</taxon>
        <taxon>Sphingomonas</taxon>
    </lineage>
</organism>
<accession>A0ABX0XKJ2</accession>
<sequence>MAANVRLDDLFDLTRRECQLRVVCGCGREQVWDAARTSRYFMLRAWSTQLAQIGRHLRCARCGARPAKVLPTKLPAQDDPWPTTPWEWKQLHRRLRG</sequence>
<dbReference type="RefSeq" id="WP_167953809.1">
    <property type="nucleotide sequence ID" value="NZ_JAATJE010000001.1"/>
</dbReference>
<proteinExistence type="predicted"/>
<comment type="caution">
    <text evidence="1">The sequence shown here is derived from an EMBL/GenBank/DDBJ whole genome shotgun (WGS) entry which is preliminary data.</text>
</comment>
<dbReference type="EMBL" id="JAATJE010000001">
    <property type="protein sequence ID" value="NJC33882.1"/>
    <property type="molecule type" value="Genomic_DNA"/>
</dbReference>
<evidence type="ECO:0000313" key="2">
    <source>
        <dbReference type="Proteomes" id="UP000734218"/>
    </source>
</evidence>
<keyword evidence="2" id="KW-1185">Reference proteome</keyword>
<evidence type="ECO:0000313" key="1">
    <source>
        <dbReference type="EMBL" id="NJC33882.1"/>
    </source>
</evidence>
<gene>
    <name evidence="1" type="ORF">GGR88_001356</name>
</gene>